<comment type="caution">
    <text evidence="1">The sequence shown here is derived from an EMBL/GenBank/DDBJ whole genome shotgun (WGS) entry which is preliminary data.</text>
</comment>
<proteinExistence type="predicted"/>
<dbReference type="Proteomes" id="UP001497700">
    <property type="component" value="Unassembled WGS sequence"/>
</dbReference>
<evidence type="ECO:0000313" key="1">
    <source>
        <dbReference type="EMBL" id="KAI4866574.1"/>
    </source>
</evidence>
<dbReference type="EMBL" id="MU393457">
    <property type="protein sequence ID" value="KAI4866574.1"/>
    <property type="molecule type" value="Genomic_DNA"/>
</dbReference>
<sequence length="331" mass="38093">MLLSHLPRELRDLIYTFVCLAVRDQPDPSTCRKEDRKVCGRQYSLAPTARDRVWFERRPIQSPLLPLLLVSRQVSREAKDVLCGIGDSPNCMLDIMFLKDESLWPTWLSIPKLQRNLGTVYTQVRIFHVPDHLRIDYADDLYNSEDPGPPPVVWLFHHLLASFLRNGPLVVDENDDSGGFTVQTLILDFLPASEKGILPLASFIQYFKEVDDMSASTSTDYDWMRGTLDESLLVAEYLAHFIRALFLRLLNLGPPTMKYGKILYENVGDIEIWVNGRLRWCLDIPKLFSDVVFNHGVSTTHMLKNEQRFKHWKETTSIRRANTGLTARSVS</sequence>
<accession>A0ACB9Z473</accession>
<reference evidence="1 2" key="1">
    <citation type="journal article" date="2022" name="New Phytol.">
        <title>Ecological generalism drives hyperdiversity of secondary metabolite gene clusters in xylarialean endophytes.</title>
        <authorList>
            <person name="Franco M.E.E."/>
            <person name="Wisecaver J.H."/>
            <person name="Arnold A.E."/>
            <person name="Ju Y.M."/>
            <person name="Slot J.C."/>
            <person name="Ahrendt S."/>
            <person name="Moore L.P."/>
            <person name="Eastman K.E."/>
            <person name="Scott K."/>
            <person name="Konkel Z."/>
            <person name="Mondo S.J."/>
            <person name="Kuo A."/>
            <person name="Hayes R.D."/>
            <person name="Haridas S."/>
            <person name="Andreopoulos B."/>
            <person name="Riley R."/>
            <person name="LaButti K."/>
            <person name="Pangilinan J."/>
            <person name="Lipzen A."/>
            <person name="Amirebrahimi M."/>
            <person name="Yan J."/>
            <person name="Adam C."/>
            <person name="Keymanesh K."/>
            <person name="Ng V."/>
            <person name="Louie K."/>
            <person name="Northen T."/>
            <person name="Drula E."/>
            <person name="Henrissat B."/>
            <person name="Hsieh H.M."/>
            <person name="Youens-Clark K."/>
            <person name="Lutzoni F."/>
            <person name="Miadlikowska J."/>
            <person name="Eastwood D.C."/>
            <person name="Hamelin R.C."/>
            <person name="Grigoriev I.V."/>
            <person name="U'Ren J.M."/>
        </authorList>
    </citation>
    <scope>NUCLEOTIDE SEQUENCE [LARGE SCALE GENOMIC DNA]</scope>
    <source>
        <strain evidence="1 2">CBS 119005</strain>
    </source>
</reference>
<name>A0ACB9Z473_9PEZI</name>
<gene>
    <name evidence="1" type="ORF">F4820DRAFT_246783</name>
</gene>
<organism evidence="1 2">
    <name type="scientific">Hypoxylon rubiginosum</name>
    <dbReference type="NCBI Taxonomy" id="110542"/>
    <lineage>
        <taxon>Eukaryota</taxon>
        <taxon>Fungi</taxon>
        <taxon>Dikarya</taxon>
        <taxon>Ascomycota</taxon>
        <taxon>Pezizomycotina</taxon>
        <taxon>Sordariomycetes</taxon>
        <taxon>Xylariomycetidae</taxon>
        <taxon>Xylariales</taxon>
        <taxon>Hypoxylaceae</taxon>
        <taxon>Hypoxylon</taxon>
    </lineage>
</organism>
<keyword evidence="2" id="KW-1185">Reference proteome</keyword>
<evidence type="ECO:0000313" key="2">
    <source>
        <dbReference type="Proteomes" id="UP001497700"/>
    </source>
</evidence>
<protein>
    <submittedName>
        <fullName evidence="1">Uncharacterized protein</fullName>
    </submittedName>
</protein>